<dbReference type="SUPFAM" id="SSF51735">
    <property type="entry name" value="NAD(P)-binding Rossmann-fold domains"/>
    <property type="match status" value="1"/>
</dbReference>
<dbReference type="AlphaFoldDB" id="A0AAV3SG35"/>
<comment type="similarity">
    <text evidence="1">Belongs to the short-chain dehydrogenases/reductases (SDR) family.</text>
</comment>
<dbReference type="Pfam" id="PF13561">
    <property type="entry name" value="adh_short_C2"/>
    <property type="match status" value="1"/>
</dbReference>
<gene>
    <name evidence="2" type="ORF">GCM10008985_16180</name>
    <name evidence="3" type="ORF">MUK72_17270</name>
</gene>
<reference evidence="3" key="2">
    <citation type="submission" date="2022-04" db="EMBL/GenBank/DDBJ databases">
        <title>Sequencing and genomic assembly of Halococcus dombrowskii.</title>
        <authorList>
            <person name="Lim S.W."/>
            <person name="MacLea K.S."/>
        </authorList>
    </citation>
    <scope>NUCLEOTIDE SEQUENCE</scope>
    <source>
        <strain evidence="3">H4</strain>
        <plasmid evidence="3">unnamed2</plasmid>
    </source>
</reference>
<dbReference type="FunFam" id="3.40.50.720:FF:000084">
    <property type="entry name" value="Short-chain dehydrogenase reductase"/>
    <property type="match status" value="1"/>
</dbReference>
<dbReference type="InterPro" id="IPR020904">
    <property type="entry name" value="Sc_DH/Rdtase_CS"/>
</dbReference>
<organism evidence="2 5">
    <name type="scientific">Halococcus dombrowskii</name>
    <dbReference type="NCBI Taxonomy" id="179637"/>
    <lineage>
        <taxon>Archaea</taxon>
        <taxon>Methanobacteriati</taxon>
        <taxon>Methanobacteriota</taxon>
        <taxon>Stenosarchaea group</taxon>
        <taxon>Halobacteria</taxon>
        <taxon>Halobacteriales</taxon>
        <taxon>Halococcaceae</taxon>
        <taxon>Halococcus</taxon>
    </lineage>
</organism>
<dbReference type="PANTHER" id="PTHR42760">
    <property type="entry name" value="SHORT-CHAIN DEHYDROGENASES/REDUCTASES FAMILY MEMBER"/>
    <property type="match status" value="1"/>
</dbReference>
<dbReference type="KEGG" id="hdo:MUK72_17270"/>
<dbReference type="PROSITE" id="PS00061">
    <property type="entry name" value="ADH_SHORT"/>
    <property type="match status" value="1"/>
</dbReference>
<dbReference type="EMBL" id="BAAADN010000025">
    <property type="protein sequence ID" value="GAA0460482.1"/>
    <property type="molecule type" value="Genomic_DNA"/>
</dbReference>
<proteinExistence type="inferred from homology"/>
<dbReference type="PRINTS" id="PR00080">
    <property type="entry name" value="SDRFAMILY"/>
</dbReference>
<dbReference type="Proteomes" id="UP001500962">
    <property type="component" value="Unassembled WGS sequence"/>
</dbReference>
<dbReference type="GeneID" id="71763636"/>
<dbReference type="GO" id="GO:0016616">
    <property type="term" value="F:oxidoreductase activity, acting on the CH-OH group of donors, NAD or NADP as acceptor"/>
    <property type="evidence" value="ECO:0007669"/>
    <property type="project" value="TreeGrafter"/>
</dbReference>
<dbReference type="Proteomes" id="UP000830542">
    <property type="component" value="Plasmid unnamed2"/>
</dbReference>
<reference evidence="2" key="3">
    <citation type="submission" date="2023-12" db="EMBL/GenBank/DDBJ databases">
        <authorList>
            <person name="Sun Q."/>
            <person name="Inoue M."/>
        </authorList>
    </citation>
    <scope>NUCLEOTIDE SEQUENCE</scope>
    <source>
        <strain evidence="2">JCM 12289</strain>
    </source>
</reference>
<sequence length="254" mass="26505">MRGLEDKTALVTGSGRGIGRAIARRLAEEGATIAVNDVDEANAQETIELIEADGGTAVSAIADVTDFEAVASMVETVVDTAGLDVLVNNAGWDRIEWFLEQDPAIWDDIIDLNLKGQMYCSRAVAEHFVESEAPGTIINISSDAARVGSSGEAVYAGAKGGVVSFTKTLARELARNDVNCNVVAPGPTDTPLTREMRETDLGEKILGGMADQVPLGRMAEPDDIAGVVAFLASDDASFMTGQVVSVSGGLTMVG</sequence>
<evidence type="ECO:0000313" key="2">
    <source>
        <dbReference type="EMBL" id="GAA0460482.1"/>
    </source>
</evidence>
<dbReference type="InterPro" id="IPR002347">
    <property type="entry name" value="SDR_fam"/>
</dbReference>
<name>A0AAV3SG35_HALDO</name>
<evidence type="ECO:0000313" key="5">
    <source>
        <dbReference type="Proteomes" id="UP001500962"/>
    </source>
</evidence>
<evidence type="ECO:0000313" key="3">
    <source>
        <dbReference type="EMBL" id="UOO96958.1"/>
    </source>
</evidence>
<evidence type="ECO:0000313" key="4">
    <source>
        <dbReference type="Proteomes" id="UP000830542"/>
    </source>
</evidence>
<keyword evidence="4" id="KW-1185">Reference proteome</keyword>
<dbReference type="InterPro" id="IPR036291">
    <property type="entry name" value="NAD(P)-bd_dom_sf"/>
</dbReference>
<dbReference type="NCBIfam" id="NF005559">
    <property type="entry name" value="PRK07231.1"/>
    <property type="match status" value="1"/>
</dbReference>
<reference evidence="2" key="1">
    <citation type="journal article" date="2014" name="Int. J. Syst. Evol. Microbiol.">
        <title>Complete genome sequence of Corynebacterium casei LMG S-19264T (=DSM 44701T), isolated from a smear-ripened cheese.</title>
        <authorList>
            <consortium name="US DOE Joint Genome Institute (JGI-PGF)"/>
            <person name="Walter F."/>
            <person name="Albersmeier A."/>
            <person name="Kalinowski J."/>
            <person name="Ruckert C."/>
        </authorList>
    </citation>
    <scope>NUCLEOTIDE SEQUENCE</scope>
    <source>
        <strain evidence="2">JCM 12289</strain>
    </source>
</reference>
<protein>
    <submittedName>
        <fullName evidence="3">3-oxoacyl-ACP reductase FabG</fullName>
    </submittedName>
    <submittedName>
        <fullName evidence="2">Glucose 1-dehydrogenase</fullName>
    </submittedName>
</protein>
<dbReference type="RefSeq" id="WP_244706167.1">
    <property type="nucleotide sequence ID" value="NZ_BAAADN010000025.1"/>
</dbReference>
<accession>A0AAV3SG35</accession>
<dbReference type="EMBL" id="CP095007">
    <property type="protein sequence ID" value="UOO96958.1"/>
    <property type="molecule type" value="Genomic_DNA"/>
</dbReference>
<dbReference type="PRINTS" id="PR00081">
    <property type="entry name" value="GDHRDH"/>
</dbReference>
<keyword evidence="3" id="KW-0614">Plasmid</keyword>
<evidence type="ECO:0000256" key="1">
    <source>
        <dbReference type="ARBA" id="ARBA00006484"/>
    </source>
</evidence>
<geneLocation type="plasmid" evidence="3 4">
    <name>unnamed2</name>
</geneLocation>
<dbReference type="Gene3D" id="3.40.50.720">
    <property type="entry name" value="NAD(P)-binding Rossmann-like Domain"/>
    <property type="match status" value="1"/>
</dbReference>